<gene>
    <name evidence="10" type="ORF">KPH14_011270</name>
</gene>
<dbReference type="InterPro" id="IPR007734">
    <property type="entry name" value="Heparan_SO4_2-O-STrfase"/>
</dbReference>
<evidence type="ECO:0000256" key="1">
    <source>
        <dbReference type="ARBA" id="ARBA00004323"/>
    </source>
</evidence>
<dbReference type="AlphaFoldDB" id="A0AAD9VJ44"/>
<organism evidence="10 11">
    <name type="scientific">Odynerus spinipes</name>
    <dbReference type="NCBI Taxonomy" id="1348599"/>
    <lineage>
        <taxon>Eukaryota</taxon>
        <taxon>Metazoa</taxon>
        <taxon>Ecdysozoa</taxon>
        <taxon>Arthropoda</taxon>
        <taxon>Hexapoda</taxon>
        <taxon>Insecta</taxon>
        <taxon>Pterygota</taxon>
        <taxon>Neoptera</taxon>
        <taxon>Endopterygota</taxon>
        <taxon>Hymenoptera</taxon>
        <taxon>Apocrita</taxon>
        <taxon>Aculeata</taxon>
        <taxon>Vespoidea</taxon>
        <taxon>Vespidae</taxon>
        <taxon>Eumeninae</taxon>
        <taxon>Odynerus</taxon>
    </lineage>
</organism>
<sequence>MRVHRGLLPGLLVSVTLVFVFLHSRPSMVPLNAFAGVTIDSRDSERGDVRFVKDYGFGSSQTYRYVTPSLAELGARGNLPEMNKHVLMLTRVPGAGAELLVLILQRLQGYNAFKHIRLPPGDSGLLTTLQQELLVEEITSIIRQEAVPLSFDGDIRFLNFSEFGRQAPTFLAIARDPLDPRTLHRYRKGGAAALYRGAISHFCGQDPRCSKKNNKWALERAKANVVRWYPVVGLLDYMEETLHALKKEFPYFFTGALRIYNKLRPKENYLPKRSTSLKGRTKKILQEVLAEEIEFYKWLKFRLLNETRDNG</sequence>
<protein>
    <recommendedName>
        <fullName evidence="12">Uronyl 2-sulfotransferase</fullName>
    </recommendedName>
</protein>
<keyword evidence="5" id="KW-1133">Transmembrane helix</keyword>
<evidence type="ECO:0000256" key="6">
    <source>
        <dbReference type="ARBA" id="ARBA00023034"/>
    </source>
</evidence>
<evidence type="ECO:0000256" key="5">
    <source>
        <dbReference type="ARBA" id="ARBA00022989"/>
    </source>
</evidence>
<evidence type="ECO:0008006" key="12">
    <source>
        <dbReference type="Google" id="ProtNLM"/>
    </source>
</evidence>
<keyword evidence="6" id="KW-0333">Golgi apparatus</keyword>
<comment type="caution">
    <text evidence="10">The sequence shown here is derived from an EMBL/GenBank/DDBJ whole genome shotgun (WGS) entry which is preliminary data.</text>
</comment>
<name>A0AAD9VJ44_9HYME</name>
<keyword evidence="4" id="KW-0735">Signal-anchor</keyword>
<keyword evidence="9" id="KW-0732">Signal</keyword>
<dbReference type="Gene3D" id="3.40.50.300">
    <property type="entry name" value="P-loop containing nucleotide triphosphate hydrolases"/>
    <property type="match status" value="2"/>
</dbReference>
<feature type="signal peptide" evidence="9">
    <location>
        <begin position="1"/>
        <end position="18"/>
    </location>
</feature>
<keyword evidence="8" id="KW-0325">Glycoprotein</keyword>
<keyword evidence="7" id="KW-0472">Membrane</keyword>
<evidence type="ECO:0000256" key="3">
    <source>
        <dbReference type="ARBA" id="ARBA00022692"/>
    </source>
</evidence>
<dbReference type="PANTHER" id="PTHR12129">
    <property type="entry name" value="HEPARAN SULFATE 2-O-SULFOTRANSFERASE"/>
    <property type="match status" value="1"/>
</dbReference>
<accession>A0AAD9VJ44</accession>
<reference evidence="10" key="1">
    <citation type="submission" date="2021-08" db="EMBL/GenBank/DDBJ databases">
        <authorList>
            <person name="Misof B."/>
            <person name="Oliver O."/>
            <person name="Podsiadlowski L."/>
            <person name="Donath A."/>
            <person name="Peters R."/>
            <person name="Mayer C."/>
            <person name="Rust J."/>
            <person name="Gunkel S."/>
            <person name="Lesny P."/>
            <person name="Martin S."/>
            <person name="Oeyen J.P."/>
            <person name="Petersen M."/>
            <person name="Panagiotis P."/>
            <person name="Wilbrandt J."/>
            <person name="Tanja T."/>
        </authorList>
    </citation>
    <scope>NUCLEOTIDE SEQUENCE</scope>
    <source>
        <strain evidence="10">GBR_01_08_01A</strain>
        <tissue evidence="10">Thorax + abdomen</tissue>
    </source>
</reference>
<evidence type="ECO:0000256" key="7">
    <source>
        <dbReference type="ARBA" id="ARBA00023136"/>
    </source>
</evidence>
<keyword evidence="11" id="KW-1185">Reference proteome</keyword>
<evidence type="ECO:0000256" key="8">
    <source>
        <dbReference type="ARBA" id="ARBA00023180"/>
    </source>
</evidence>
<dbReference type="GO" id="GO:0000139">
    <property type="term" value="C:Golgi membrane"/>
    <property type="evidence" value="ECO:0007669"/>
    <property type="project" value="UniProtKB-SubCell"/>
</dbReference>
<reference evidence="10" key="2">
    <citation type="journal article" date="2023" name="Commun. Biol.">
        <title>Intrasexual cuticular hydrocarbon dimorphism in a wasp sheds light on hydrocarbon biosynthesis genes in Hymenoptera.</title>
        <authorList>
            <person name="Moris V.C."/>
            <person name="Podsiadlowski L."/>
            <person name="Martin S."/>
            <person name="Oeyen J.P."/>
            <person name="Donath A."/>
            <person name="Petersen M."/>
            <person name="Wilbrandt J."/>
            <person name="Misof B."/>
            <person name="Liedtke D."/>
            <person name="Thamm M."/>
            <person name="Scheiner R."/>
            <person name="Schmitt T."/>
            <person name="Niehuis O."/>
        </authorList>
    </citation>
    <scope>NUCLEOTIDE SEQUENCE</scope>
    <source>
        <strain evidence="10">GBR_01_08_01A</strain>
    </source>
</reference>
<dbReference type="GO" id="GO:0008146">
    <property type="term" value="F:sulfotransferase activity"/>
    <property type="evidence" value="ECO:0007669"/>
    <property type="project" value="InterPro"/>
</dbReference>
<evidence type="ECO:0000256" key="9">
    <source>
        <dbReference type="SAM" id="SignalP"/>
    </source>
</evidence>
<evidence type="ECO:0000313" key="11">
    <source>
        <dbReference type="Proteomes" id="UP001258017"/>
    </source>
</evidence>
<comment type="subcellular location">
    <subcellularLocation>
        <location evidence="1">Golgi apparatus membrane</location>
        <topology evidence="1">Single-pass type II membrane protein</topology>
    </subcellularLocation>
</comment>
<keyword evidence="3" id="KW-0812">Transmembrane</keyword>
<dbReference type="Proteomes" id="UP001258017">
    <property type="component" value="Unassembled WGS sequence"/>
</dbReference>
<evidence type="ECO:0000256" key="4">
    <source>
        <dbReference type="ARBA" id="ARBA00022968"/>
    </source>
</evidence>
<evidence type="ECO:0000313" key="10">
    <source>
        <dbReference type="EMBL" id="KAK2575552.1"/>
    </source>
</evidence>
<dbReference type="PANTHER" id="PTHR12129:SF15">
    <property type="entry name" value="URONYL 2-SULFOTRANSFERASE"/>
    <property type="match status" value="1"/>
</dbReference>
<keyword evidence="2" id="KW-0808">Transferase</keyword>
<dbReference type="EMBL" id="JAIFRP010004413">
    <property type="protein sequence ID" value="KAK2575552.1"/>
    <property type="molecule type" value="Genomic_DNA"/>
</dbReference>
<dbReference type="InterPro" id="IPR027417">
    <property type="entry name" value="P-loop_NTPase"/>
</dbReference>
<evidence type="ECO:0000256" key="2">
    <source>
        <dbReference type="ARBA" id="ARBA00022679"/>
    </source>
</evidence>
<feature type="chain" id="PRO_5042139919" description="Uronyl 2-sulfotransferase" evidence="9">
    <location>
        <begin position="19"/>
        <end position="311"/>
    </location>
</feature>
<proteinExistence type="predicted"/>